<reference evidence="3" key="1">
    <citation type="submission" date="2016-04" db="EMBL/GenBank/DDBJ databases">
        <authorList>
            <person name="Quiroz-Castaneda R.E."/>
            <person name="Martinez-Ocampo F."/>
        </authorList>
    </citation>
    <scope>NUCLEOTIDE SEQUENCE [LARGE SCALE GENOMIC DNA]</scope>
    <source>
        <strain evidence="3">INIFAP01</strain>
    </source>
</reference>
<sequence>MTLKAIRQLTNISWIIGGVSAATAGYSYINSRKEQVFVEYNRKPLGKINSVEDIEDYEKQKGCRFLFFTKQEGETTETRRITTPRYNEWHDGGVLAARSYIDKNKEKKDKVIEISDTAKEDCTSGKIIYKEVDNTQQPVPTTSHTIASAANSSQKN</sequence>
<accession>A0A1A9QBY1</accession>
<protein>
    <submittedName>
        <fullName evidence="2">Uncharacterized protein</fullName>
    </submittedName>
</protein>
<dbReference type="AlphaFoldDB" id="A0A1A9QBY1"/>
<dbReference type="STRING" id="432608.A6V39_03560"/>
<evidence type="ECO:0000313" key="3">
    <source>
        <dbReference type="Proteomes" id="UP000077623"/>
    </source>
</evidence>
<dbReference type="RefSeq" id="WP_187150349.1">
    <property type="nucleotide sequence ID" value="NZ_LWUJ01000012.1"/>
</dbReference>
<dbReference type="EMBL" id="LWUJ01000012">
    <property type="protein sequence ID" value="OAL09963.1"/>
    <property type="molecule type" value="Genomic_DNA"/>
</dbReference>
<comment type="caution">
    <text evidence="2">The sequence shown here is derived from an EMBL/GenBank/DDBJ whole genome shotgun (WGS) entry which is preliminary data.</text>
</comment>
<gene>
    <name evidence="2" type="ORF">A6V39_03560</name>
</gene>
<proteinExistence type="predicted"/>
<dbReference type="Proteomes" id="UP000077623">
    <property type="component" value="Unassembled WGS sequence"/>
</dbReference>
<keyword evidence="3" id="KW-1185">Reference proteome</keyword>
<name>A0A1A9QBY1_9MOLU</name>
<evidence type="ECO:0000313" key="2">
    <source>
        <dbReference type="EMBL" id="OAL09963.1"/>
    </source>
</evidence>
<organism evidence="2 3">
    <name type="scientific">Candidatus Mycoplasma haematobovis</name>
    <dbReference type="NCBI Taxonomy" id="432608"/>
    <lineage>
        <taxon>Bacteria</taxon>
        <taxon>Bacillati</taxon>
        <taxon>Mycoplasmatota</taxon>
        <taxon>Mollicutes</taxon>
        <taxon>Mycoplasmataceae</taxon>
        <taxon>Mycoplasma</taxon>
    </lineage>
</organism>
<evidence type="ECO:0000256" key="1">
    <source>
        <dbReference type="SAM" id="MobiDB-lite"/>
    </source>
</evidence>
<feature type="region of interest" description="Disordered" evidence="1">
    <location>
        <begin position="134"/>
        <end position="156"/>
    </location>
</feature>